<dbReference type="EMBL" id="JBHSAT010000001">
    <property type="protein sequence ID" value="MFC3875624.1"/>
    <property type="molecule type" value="Genomic_DNA"/>
</dbReference>
<evidence type="ECO:0000256" key="2">
    <source>
        <dbReference type="ARBA" id="ARBA00008488"/>
    </source>
</evidence>
<evidence type="ECO:0000256" key="4">
    <source>
        <dbReference type="ARBA" id="ARBA00022692"/>
    </source>
</evidence>
<comment type="caution">
    <text evidence="8">The sequence shown here is derived from an EMBL/GenBank/DDBJ whole genome shotgun (WGS) entry which is preliminary data.</text>
</comment>
<proteinExistence type="inferred from homology"/>
<reference evidence="9" key="1">
    <citation type="journal article" date="2019" name="Int. J. Syst. Evol. Microbiol.">
        <title>The Global Catalogue of Microorganisms (GCM) 10K type strain sequencing project: providing services to taxonomists for standard genome sequencing and annotation.</title>
        <authorList>
            <consortium name="The Broad Institute Genomics Platform"/>
            <consortium name="The Broad Institute Genome Sequencing Center for Infectious Disease"/>
            <person name="Wu L."/>
            <person name="Ma J."/>
        </authorList>
    </citation>
    <scope>NUCLEOTIDE SEQUENCE [LARGE SCALE GENOMIC DNA]</scope>
    <source>
        <strain evidence="9">CECT 8979</strain>
    </source>
</reference>
<feature type="transmembrane region" description="Helical" evidence="7">
    <location>
        <begin position="12"/>
        <end position="31"/>
    </location>
</feature>
<dbReference type="Pfam" id="PF03006">
    <property type="entry name" value="HlyIII"/>
    <property type="match status" value="1"/>
</dbReference>
<evidence type="ECO:0000256" key="6">
    <source>
        <dbReference type="ARBA" id="ARBA00023136"/>
    </source>
</evidence>
<feature type="transmembrane region" description="Helical" evidence="7">
    <location>
        <begin position="159"/>
        <end position="178"/>
    </location>
</feature>
<evidence type="ECO:0000256" key="1">
    <source>
        <dbReference type="ARBA" id="ARBA00004651"/>
    </source>
</evidence>
<keyword evidence="6 7" id="KW-0472">Membrane</keyword>
<feature type="transmembrane region" description="Helical" evidence="7">
    <location>
        <begin position="104"/>
        <end position="123"/>
    </location>
</feature>
<dbReference type="NCBIfam" id="TIGR01065">
    <property type="entry name" value="hlyIII"/>
    <property type="match status" value="1"/>
</dbReference>
<evidence type="ECO:0000256" key="5">
    <source>
        <dbReference type="ARBA" id="ARBA00022989"/>
    </source>
</evidence>
<gene>
    <name evidence="8" type="ORF">ACFOSX_00125</name>
</gene>
<keyword evidence="4 7" id="KW-0812">Transmembrane</keyword>
<feature type="transmembrane region" description="Helical" evidence="7">
    <location>
        <begin position="43"/>
        <end position="64"/>
    </location>
</feature>
<sequence length="211" mass="24144">MRTQTKREEQLNTWTHAIGAILGVIGLILLLQKSNWDNGIELFSTLVYGLSVIILFSASAWYHAVSDPVKKRKLRIADHISIYVLIAGTYTPVVLILLSKSLGWPLFWAVWGITLFGIVLKLFFIGKFEIFSTLLYLVMGWLIVFDYTNLKLVMADQGINWLIAGGICYTVGIVFYVYEKLKYQHVIWHLYVLGGAFCHFMMVYYYAIGIV</sequence>
<comment type="subcellular location">
    <subcellularLocation>
        <location evidence="1">Cell membrane</location>
        <topology evidence="1">Multi-pass membrane protein</topology>
    </subcellularLocation>
</comment>
<dbReference type="Proteomes" id="UP001595812">
    <property type="component" value="Unassembled WGS sequence"/>
</dbReference>
<feature type="transmembrane region" description="Helical" evidence="7">
    <location>
        <begin position="76"/>
        <end position="98"/>
    </location>
</feature>
<feature type="transmembrane region" description="Helical" evidence="7">
    <location>
        <begin position="130"/>
        <end position="147"/>
    </location>
</feature>
<dbReference type="PANTHER" id="PTHR20855:SF3">
    <property type="entry name" value="LD03007P"/>
    <property type="match status" value="1"/>
</dbReference>
<evidence type="ECO:0000313" key="8">
    <source>
        <dbReference type="EMBL" id="MFC3875624.1"/>
    </source>
</evidence>
<dbReference type="InterPro" id="IPR004254">
    <property type="entry name" value="AdipoR/HlyIII-related"/>
</dbReference>
<comment type="similarity">
    <text evidence="2">Belongs to the UPF0073 (Hly-III) family.</text>
</comment>
<evidence type="ECO:0000256" key="7">
    <source>
        <dbReference type="SAM" id="Phobius"/>
    </source>
</evidence>
<keyword evidence="9" id="KW-1185">Reference proteome</keyword>
<protein>
    <submittedName>
        <fullName evidence="8">Hemolysin III family protein</fullName>
    </submittedName>
</protein>
<feature type="transmembrane region" description="Helical" evidence="7">
    <location>
        <begin position="190"/>
        <end position="208"/>
    </location>
</feature>
<dbReference type="InterPro" id="IPR005744">
    <property type="entry name" value="Hy-lIII"/>
</dbReference>
<evidence type="ECO:0000256" key="3">
    <source>
        <dbReference type="ARBA" id="ARBA00022475"/>
    </source>
</evidence>
<organism evidence="8 9">
    <name type="scientific">Winogradskyella maritima</name>
    <dbReference type="NCBI Taxonomy" id="1517766"/>
    <lineage>
        <taxon>Bacteria</taxon>
        <taxon>Pseudomonadati</taxon>
        <taxon>Bacteroidota</taxon>
        <taxon>Flavobacteriia</taxon>
        <taxon>Flavobacteriales</taxon>
        <taxon>Flavobacteriaceae</taxon>
        <taxon>Winogradskyella</taxon>
    </lineage>
</organism>
<dbReference type="PANTHER" id="PTHR20855">
    <property type="entry name" value="ADIPOR/PROGESTIN RECEPTOR-RELATED"/>
    <property type="match status" value="1"/>
</dbReference>
<dbReference type="RefSeq" id="WP_386095777.1">
    <property type="nucleotide sequence ID" value="NZ_JBHSAT010000001.1"/>
</dbReference>
<keyword evidence="3" id="KW-1003">Cell membrane</keyword>
<accession>A0ABV8AGB8</accession>
<name>A0ABV8AGB8_9FLAO</name>
<evidence type="ECO:0000313" key="9">
    <source>
        <dbReference type="Proteomes" id="UP001595812"/>
    </source>
</evidence>
<keyword evidence="5 7" id="KW-1133">Transmembrane helix</keyword>